<organism evidence="2 3">
    <name type="scientific">Pseudomonas edaphica</name>
    <dbReference type="NCBI Taxonomy" id="2006980"/>
    <lineage>
        <taxon>Bacteria</taxon>
        <taxon>Pseudomonadati</taxon>
        <taxon>Pseudomonadota</taxon>
        <taxon>Gammaproteobacteria</taxon>
        <taxon>Pseudomonadales</taxon>
        <taxon>Pseudomonadaceae</taxon>
        <taxon>Pseudomonas</taxon>
    </lineage>
</organism>
<feature type="domain" description="Fimbrial-type adhesion" evidence="1">
    <location>
        <begin position="37"/>
        <end position="179"/>
    </location>
</feature>
<sequence>MIRSAVVLLMPLVLYILVQPVCAIEPLANSALEGRVQLAGSIVDSACTIRVGNDSQAVDFKPTVLNGLVHGNTSPQQPLNIYISDCVNSNSRSNTTPSQRFKLTFEGQGEGKHFTLQGAAKGVALQIKDEQGTLVSPGMLLEHGSLSADTLMLNYSLTLVGSGQALEAGNFHATIKLSIQHF</sequence>
<evidence type="ECO:0000259" key="1">
    <source>
        <dbReference type="Pfam" id="PF00419"/>
    </source>
</evidence>
<evidence type="ECO:0000313" key="3">
    <source>
        <dbReference type="Proteomes" id="UP000304941"/>
    </source>
</evidence>
<dbReference type="InterPro" id="IPR008966">
    <property type="entry name" value="Adhesion_dom_sf"/>
</dbReference>
<reference evidence="2 3" key="1">
    <citation type="submission" date="2019-05" db="EMBL/GenBank/DDBJ databases">
        <title>Pseudomonas edaphica sp. nov., isolated from rhizospheric soil of Cistus ladanifer L. in Spain.</title>
        <authorList>
            <person name="Peix A."/>
        </authorList>
    </citation>
    <scope>NUCLEOTIDE SEQUENCE [LARGE SCALE GENOMIC DNA]</scope>
    <source>
        <strain evidence="2 3">RD25</strain>
    </source>
</reference>
<dbReference type="RefSeq" id="WP_138451055.1">
    <property type="nucleotide sequence ID" value="NZ_VBVZ01000147.1"/>
</dbReference>
<dbReference type="SUPFAM" id="SSF49401">
    <property type="entry name" value="Bacterial adhesins"/>
    <property type="match status" value="1"/>
</dbReference>
<protein>
    <recommendedName>
        <fullName evidence="1">Fimbrial-type adhesion domain-containing protein</fullName>
    </recommendedName>
</protein>
<dbReference type="EMBL" id="VBVZ01000147">
    <property type="protein sequence ID" value="TLG91680.1"/>
    <property type="molecule type" value="Genomic_DNA"/>
</dbReference>
<accession>A0ABY2U5Q1</accession>
<keyword evidence="3" id="KW-1185">Reference proteome</keyword>
<dbReference type="Pfam" id="PF00419">
    <property type="entry name" value="Fimbrial"/>
    <property type="match status" value="1"/>
</dbReference>
<name>A0ABY2U5Q1_9PSED</name>
<evidence type="ECO:0000313" key="2">
    <source>
        <dbReference type="EMBL" id="TLG91680.1"/>
    </source>
</evidence>
<dbReference type="InterPro" id="IPR050263">
    <property type="entry name" value="Bact_Fimbrial_Adh_Pro"/>
</dbReference>
<comment type="caution">
    <text evidence="2">The sequence shown here is derived from an EMBL/GenBank/DDBJ whole genome shotgun (WGS) entry which is preliminary data.</text>
</comment>
<dbReference type="Gene3D" id="2.60.40.1090">
    <property type="entry name" value="Fimbrial-type adhesion domain"/>
    <property type="match status" value="1"/>
</dbReference>
<gene>
    <name evidence="2" type="ORF">FEM54_12070</name>
</gene>
<dbReference type="Proteomes" id="UP000304941">
    <property type="component" value="Unassembled WGS sequence"/>
</dbReference>
<dbReference type="PANTHER" id="PTHR33420:SF26">
    <property type="entry name" value="FIMBRIAL SUBUNIT"/>
    <property type="match status" value="1"/>
</dbReference>
<dbReference type="PANTHER" id="PTHR33420">
    <property type="entry name" value="FIMBRIAL SUBUNIT ELFA-RELATED"/>
    <property type="match status" value="1"/>
</dbReference>
<proteinExistence type="predicted"/>
<dbReference type="InterPro" id="IPR036937">
    <property type="entry name" value="Adhesion_dom_fimbrial_sf"/>
</dbReference>
<dbReference type="InterPro" id="IPR000259">
    <property type="entry name" value="Adhesion_dom_fimbrial"/>
</dbReference>